<keyword evidence="2" id="KW-1185">Reference proteome</keyword>
<dbReference type="Gene3D" id="3.80.10.10">
    <property type="entry name" value="Ribonuclease Inhibitor"/>
    <property type="match status" value="1"/>
</dbReference>
<proteinExistence type="predicted"/>
<dbReference type="SMART" id="SM00367">
    <property type="entry name" value="LRR_CC"/>
    <property type="match status" value="4"/>
</dbReference>
<organism evidence="1 2">
    <name type="scientific">Halteria grandinella</name>
    <dbReference type="NCBI Taxonomy" id="5974"/>
    <lineage>
        <taxon>Eukaryota</taxon>
        <taxon>Sar</taxon>
        <taxon>Alveolata</taxon>
        <taxon>Ciliophora</taxon>
        <taxon>Intramacronucleata</taxon>
        <taxon>Spirotrichea</taxon>
        <taxon>Stichotrichia</taxon>
        <taxon>Sporadotrichida</taxon>
        <taxon>Halteriidae</taxon>
        <taxon>Halteria</taxon>
    </lineage>
</organism>
<dbReference type="Proteomes" id="UP000785679">
    <property type="component" value="Unassembled WGS sequence"/>
</dbReference>
<accession>A0A8J8NNN2</accession>
<dbReference type="InterPro" id="IPR032675">
    <property type="entry name" value="LRR_dom_sf"/>
</dbReference>
<evidence type="ECO:0000313" key="1">
    <source>
        <dbReference type="EMBL" id="TNV78657.1"/>
    </source>
</evidence>
<dbReference type="SUPFAM" id="SSF52047">
    <property type="entry name" value="RNI-like"/>
    <property type="match status" value="1"/>
</dbReference>
<gene>
    <name evidence="1" type="ORF">FGO68_gene1646</name>
</gene>
<dbReference type="EMBL" id="RRYP01010036">
    <property type="protein sequence ID" value="TNV78657.1"/>
    <property type="molecule type" value="Genomic_DNA"/>
</dbReference>
<dbReference type="InterPro" id="IPR006553">
    <property type="entry name" value="Leu-rich_rpt_Cys-con_subtyp"/>
</dbReference>
<dbReference type="AlphaFoldDB" id="A0A8J8NNN2"/>
<evidence type="ECO:0000313" key="2">
    <source>
        <dbReference type="Proteomes" id="UP000785679"/>
    </source>
</evidence>
<comment type="caution">
    <text evidence="1">The sequence shown here is derived from an EMBL/GenBank/DDBJ whole genome shotgun (WGS) entry which is preliminary data.</text>
</comment>
<name>A0A8J8NNN2_HALGN</name>
<protein>
    <submittedName>
        <fullName evidence="1">Uncharacterized protein</fullName>
    </submittedName>
</protein>
<reference evidence="1" key="1">
    <citation type="submission" date="2019-06" db="EMBL/GenBank/DDBJ databases">
        <authorList>
            <person name="Zheng W."/>
        </authorList>
    </citation>
    <scope>NUCLEOTIDE SEQUENCE</scope>
    <source>
        <strain evidence="1">QDHG01</strain>
    </source>
</reference>
<sequence>MKLVQEVERFEELQVFFGEELRDEFVTELARHVIGDSFKRFTLRKAFNITSPAFSLFFSKPLPSLLHLNLDECILLTDDVLVDISVACPYLESFTATWCPQLRYLGVKCLVGRCLRLRKLNMTGTKKLTDEAFLEFIPKQDGGKVGESAFRVMKKLNLESCDYVGDELLLKIKRCYPHIKIYNYFKEEVEL</sequence>
<dbReference type="OrthoDB" id="550575at2759"/>